<dbReference type="InterPro" id="IPR038872">
    <property type="entry name" value="Put_GTT3"/>
</dbReference>
<organism evidence="3 4">
    <name type="scientific">Morchella conica CCBAS932</name>
    <dbReference type="NCBI Taxonomy" id="1392247"/>
    <lineage>
        <taxon>Eukaryota</taxon>
        <taxon>Fungi</taxon>
        <taxon>Dikarya</taxon>
        <taxon>Ascomycota</taxon>
        <taxon>Pezizomycotina</taxon>
        <taxon>Pezizomycetes</taxon>
        <taxon>Pezizales</taxon>
        <taxon>Morchellaceae</taxon>
        <taxon>Morchella</taxon>
    </lineage>
</organism>
<dbReference type="EMBL" id="ML119142">
    <property type="protein sequence ID" value="RPB10611.1"/>
    <property type="molecule type" value="Genomic_DNA"/>
</dbReference>
<dbReference type="GO" id="GO:0016020">
    <property type="term" value="C:membrane"/>
    <property type="evidence" value="ECO:0007669"/>
    <property type="project" value="TreeGrafter"/>
</dbReference>
<feature type="compositionally biased region" description="Low complexity" evidence="1">
    <location>
        <begin position="62"/>
        <end position="73"/>
    </location>
</feature>
<name>A0A3N4KQF7_9PEZI</name>
<feature type="transmembrane region" description="Helical" evidence="2">
    <location>
        <begin position="186"/>
        <end position="208"/>
    </location>
</feature>
<proteinExistence type="predicted"/>
<evidence type="ECO:0000313" key="3">
    <source>
        <dbReference type="EMBL" id="RPB10611.1"/>
    </source>
</evidence>
<keyword evidence="4" id="KW-1185">Reference proteome</keyword>
<feature type="transmembrane region" description="Helical" evidence="2">
    <location>
        <begin position="146"/>
        <end position="166"/>
    </location>
</feature>
<dbReference type="AlphaFoldDB" id="A0A3N4KQF7"/>
<dbReference type="Proteomes" id="UP000277580">
    <property type="component" value="Unassembled WGS sequence"/>
</dbReference>
<dbReference type="PANTHER" id="PTHR41807">
    <property type="entry name" value="GLUTATHIONE TRANSFERASE 3"/>
    <property type="match status" value="1"/>
</dbReference>
<evidence type="ECO:0000313" key="4">
    <source>
        <dbReference type="Proteomes" id="UP000277580"/>
    </source>
</evidence>
<accession>A0A3N4KQF7</accession>
<keyword evidence="2" id="KW-1133">Transmembrane helix</keyword>
<feature type="region of interest" description="Disordered" evidence="1">
    <location>
        <begin position="30"/>
        <end position="73"/>
    </location>
</feature>
<evidence type="ECO:0000256" key="2">
    <source>
        <dbReference type="SAM" id="Phobius"/>
    </source>
</evidence>
<protein>
    <submittedName>
        <fullName evidence="3">Uncharacterized protein</fullName>
    </submittedName>
</protein>
<dbReference type="InParanoid" id="A0A3N4KQF7"/>
<dbReference type="PANTHER" id="PTHR41807:SF1">
    <property type="entry name" value="GLUTATHIONE TRANSFERASE 3"/>
    <property type="match status" value="1"/>
</dbReference>
<keyword evidence="2" id="KW-0812">Transmembrane</keyword>
<dbReference type="STRING" id="1392247.A0A3N4KQF7"/>
<evidence type="ECO:0000256" key="1">
    <source>
        <dbReference type="SAM" id="MobiDB-lite"/>
    </source>
</evidence>
<keyword evidence="2" id="KW-0472">Membrane</keyword>
<reference evidence="3 4" key="1">
    <citation type="journal article" date="2018" name="Nat. Ecol. Evol.">
        <title>Pezizomycetes genomes reveal the molecular basis of ectomycorrhizal truffle lifestyle.</title>
        <authorList>
            <person name="Murat C."/>
            <person name="Payen T."/>
            <person name="Noel B."/>
            <person name="Kuo A."/>
            <person name="Morin E."/>
            <person name="Chen J."/>
            <person name="Kohler A."/>
            <person name="Krizsan K."/>
            <person name="Balestrini R."/>
            <person name="Da Silva C."/>
            <person name="Montanini B."/>
            <person name="Hainaut M."/>
            <person name="Levati E."/>
            <person name="Barry K.W."/>
            <person name="Belfiori B."/>
            <person name="Cichocki N."/>
            <person name="Clum A."/>
            <person name="Dockter R.B."/>
            <person name="Fauchery L."/>
            <person name="Guy J."/>
            <person name="Iotti M."/>
            <person name="Le Tacon F."/>
            <person name="Lindquist E.A."/>
            <person name="Lipzen A."/>
            <person name="Malagnac F."/>
            <person name="Mello A."/>
            <person name="Molinier V."/>
            <person name="Miyauchi S."/>
            <person name="Poulain J."/>
            <person name="Riccioni C."/>
            <person name="Rubini A."/>
            <person name="Sitrit Y."/>
            <person name="Splivallo R."/>
            <person name="Traeger S."/>
            <person name="Wang M."/>
            <person name="Zifcakova L."/>
            <person name="Wipf D."/>
            <person name="Zambonelli A."/>
            <person name="Paolocci F."/>
            <person name="Nowrousian M."/>
            <person name="Ottonello S."/>
            <person name="Baldrian P."/>
            <person name="Spatafora J.W."/>
            <person name="Henrissat B."/>
            <person name="Nagy L.G."/>
            <person name="Aury J.M."/>
            <person name="Wincker P."/>
            <person name="Grigoriev I.V."/>
            <person name="Bonfante P."/>
            <person name="Martin F.M."/>
        </authorList>
    </citation>
    <scope>NUCLEOTIDE SEQUENCE [LARGE SCALE GENOMIC DNA]</scope>
    <source>
        <strain evidence="3 4">CCBAS932</strain>
    </source>
</reference>
<gene>
    <name evidence="3" type="ORF">P167DRAFT_547167</name>
</gene>
<dbReference type="OrthoDB" id="4034134at2759"/>
<sequence length="300" mass="33025">MSSLWVSKKKKAELIELCEQLGLQWRASKERFARESSTADSTGEESGMSPAPSPSMHERTLRSSSRQLSSRTPRAVRAIQEVVESPLPPTPAALADAIERRVNAMMDSAKKTIEKVDVQEKATELRDKLSNVVSVNAVTLTYEAVLLLYQLIPLVYLVTIPAVPSLGTSTRSFHLPDFFVLLTTEFWSPFFTWLTTSVLMPLGNAYFFNLTATAANVTRSTKPYDPTASTTPEEYRTDPLTFAVTKALVAYLVHYKGFNFMGLLGDESLKIVGAGVGRDTQLIGSGIAGLAAIWESILRR</sequence>